<dbReference type="InterPro" id="IPR011251">
    <property type="entry name" value="Luciferase-like_dom"/>
</dbReference>
<proteinExistence type="predicted"/>
<keyword evidence="4" id="KW-1185">Reference proteome</keyword>
<dbReference type="InterPro" id="IPR019949">
    <property type="entry name" value="CmoO-like"/>
</dbReference>
<dbReference type="OrthoDB" id="9780518at2"/>
<dbReference type="InterPro" id="IPR050766">
    <property type="entry name" value="Bact_Lucif_Oxidored"/>
</dbReference>
<dbReference type="GO" id="GO:0005829">
    <property type="term" value="C:cytosol"/>
    <property type="evidence" value="ECO:0007669"/>
    <property type="project" value="TreeGrafter"/>
</dbReference>
<dbReference type="RefSeq" id="WP_092547570.1">
    <property type="nucleotide sequence ID" value="NZ_FNPZ01000001.1"/>
</dbReference>
<dbReference type="EMBL" id="FNPZ01000001">
    <property type="protein sequence ID" value="SDY39557.1"/>
    <property type="molecule type" value="Genomic_DNA"/>
</dbReference>
<evidence type="ECO:0000313" key="4">
    <source>
        <dbReference type="Proteomes" id="UP000198891"/>
    </source>
</evidence>
<organism evidence="3 4">
    <name type="scientific">Herbiconiux ginsengi</name>
    <dbReference type="NCBI Taxonomy" id="381665"/>
    <lineage>
        <taxon>Bacteria</taxon>
        <taxon>Bacillati</taxon>
        <taxon>Actinomycetota</taxon>
        <taxon>Actinomycetes</taxon>
        <taxon>Micrococcales</taxon>
        <taxon>Microbacteriaceae</taxon>
        <taxon>Herbiconiux</taxon>
    </lineage>
</organism>
<name>A0A1H3JI52_9MICO</name>
<gene>
    <name evidence="3" type="ORF">SAMN05216554_0186</name>
</gene>
<reference evidence="3 4" key="1">
    <citation type="submission" date="2016-10" db="EMBL/GenBank/DDBJ databases">
        <authorList>
            <person name="de Groot N.N."/>
        </authorList>
    </citation>
    <scope>NUCLEOTIDE SEQUENCE [LARGE SCALE GENOMIC DNA]</scope>
    <source>
        <strain evidence="3 4">CGMCC 4.3491</strain>
    </source>
</reference>
<protein>
    <submittedName>
        <fullName evidence="3">Luciferase family oxidoreductase, group 1</fullName>
    </submittedName>
</protein>
<dbReference type="GO" id="GO:0016705">
    <property type="term" value="F:oxidoreductase activity, acting on paired donors, with incorporation or reduction of molecular oxygen"/>
    <property type="evidence" value="ECO:0007669"/>
    <property type="project" value="InterPro"/>
</dbReference>
<dbReference type="SUPFAM" id="SSF51679">
    <property type="entry name" value="Bacterial luciferase-like"/>
    <property type="match status" value="1"/>
</dbReference>
<evidence type="ECO:0000256" key="1">
    <source>
        <dbReference type="ARBA" id="ARBA00007789"/>
    </source>
</evidence>
<dbReference type="Proteomes" id="UP000198891">
    <property type="component" value="Unassembled WGS sequence"/>
</dbReference>
<accession>A0A1H3JI52</accession>
<dbReference type="InterPro" id="IPR036661">
    <property type="entry name" value="Luciferase-like_sf"/>
</dbReference>
<feature type="domain" description="Luciferase-like" evidence="2">
    <location>
        <begin position="5"/>
        <end position="327"/>
    </location>
</feature>
<evidence type="ECO:0000259" key="2">
    <source>
        <dbReference type="Pfam" id="PF00296"/>
    </source>
</evidence>
<dbReference type="PANTHER" id="PTHR30137:SF6">
    <property type="entry name" value="LUCIFERASE-LIKE MONOOXYGENASE"/>
    <property type="match status" value="1"/>
</dbReference>
<dbReference type="CDD" id="cd00347">
    <property type="entry name" value="Flavin_utilizing_monoxygenases"/>
    <property type="match status" value="1"/>
</dbReference>
<dbReference type="AlphaFoldDB" id="A0A1H3JI52"/>
<evidence type="ECO:0000313" key="3">
    <source>
        <dbReference type="EMBL" id="SDY39557.1"/>
    </source>
</evidence>
<dbReference type="Gene3D" id="3.20.20.30">
    <property type="entry name" value="Luciferase-like domain"/>
    <property type="match status" value="1"/>
</dbReference>
<comment type="similarity">
    <text evidence="1">To bacterial alkanal monooxygenase alpha and beta chains.</text>
</comment>
<dbReference type="NCBIfam" id="TIGR03558">
    <property type="entry name" value="oxido_grp_1"/>
    <property type="match status" value="1"/>
</dbReference>
<sequence>MTQLSVLDLIPVRTGQSSGDAVAASLGLVRTAERLGFTRFWVAEHHNMPAVASTSPSTLIAHFAAQTSRIRLGSGGVMLPNHAPLSIAEQFALLEAMHPGRIDLGLGRAPGSDPVTSYMLRGQRTTTDADPAETFPTDVETVAALLGSDRSLASEPFGEDDQPAVGLNIRARAYELKATPRIRTAPEMWLLGSSNFSATLAASLGMPFVFANHFGQPGIEQALELYRSRFQPSEALAAPKTFLTVNVSVADTDDEAQLVTLPQLISMARLRTGGALTPQLTIDQARTTDLSVAEQELVLEQSRRWLIGTAESVERRIRALAEQYGVDEVMVSPAGGAWAADPFDATPSRERTLELLASRFPELAA</sequence>
<dbReference type="Pfam" id="PF00296">
    <property type="entry name" value="Bac_luciferase"/>
    <property type="match status" value="1"/>
</dbReference>
<dbReference type="PANTHER" id="PTHR30137">
    <property type="entry name" value="LUCIFERASE-LIKE MONOOXYGENASE"/>
    <property type="match status" value="1"/>
</dbReference>